<dbReference type="AlphaFoldDB" id="F4RB14"/>
<dbReference type="RefSeq" id="XP_007406039.1">
    <property type="nucleotide sequence ID" value="XM_007405977.1"/>
</dbReference>
<dbReference type="InterPro" id="IPR032675">
    <property type="entry name" value="LRR_dom_sf"/>
</dbReference>
<evidence type="ECO:0000313" key="2">
    <source>
        <dbReference type="Proteomes" id="UP000001072"/>
    </source>
</evidence>
<dbReference type="EMBL" id="GL883094">
    <property type="protein sequence ID" value="EGG10570.1"/>
    <property type="molecule type" value="Genomic_DNA"/>
</dbReference>
<gene>
    <name evidence="1" type="ORF">MELLADRAFT_93602</name>
</gene>
<dbReference type="VEuPathDB" id="FungiDB:MELLADRAFT_93602"/>
<reference evidence="2" key="1">
    <citation type="journal article" date="2011" name="Proc. Natl. Acad. Sci. U.S.A.">
        <title>Obligate biotrophy features unraveled by the genomic analysis of rust fungi.</title>
        <authorList>
            <person name="Duplessis S."/>
            <person name="Cuomo C.A."/>
            <person name="Lin Y.-C."/>
            <person name="Aerts A."/>
            <person name="Tisserant E."/>
            <person name="Veneault-Fourrey C."/>
            <person name="Joly D.L."/>
            <person name="Hacquard S."/>
            <person name="Amselem J."/>
            <person name="Cantarel B.L."/>
            <person name="Chiu R."/>
            <person name="Coutinho P.M."/>
            <person name="Feau N."/>
            <person name="Field M."/>
            <person name="Frey P."/>
            <person name="Gelhaye E."/>
            <person name="Goldberg J."/>
            <person name="Grabherr M.G."/>
            <person name="Kodira C.D."/>
            <person name="Kohler A."/>
            <person name="Kuees U."/>
            <person name="Lindquist E.A."/>
            <person name="Lucas S.M."/>
            <person name="Mago R."/>
            <person name="Mauceli E."/>
            <person name="Morin E."/>
            <person name="Murat C."/>
            <person name="Pangilinan J.L."/>
            <person name="Park R."/>
            <person name="Pearson M."/>
            <person name="Quesneville H."/>
            <person name="Rouhier N."/>
            <person name="Sakthikumar S."/>
            <person name="Salamov A.A."/>
            <person name="Schmutz J."/>
            <person name="Selles B."/>
            <person name="Shapiro H."/>
            <person name="Tanguay P."/>
            <person name="Tuskan G.A."/>
            <person name="Henrissat B."/>
            <person name="Van de Peer Y."/>
            <person name="Rouze P."/>
            <person name="Ellis J.G."/>
            <person name="Dodds P.N."/>
            <person name="Schein J.E."/>
            <person name="Zhong S."/>
            <person name="Hamelin R.C."/>
            <person name="Grigoriev I.V."/>
            <person name="Szabo L.J."/>
            <person name="Martin F."/>
        </authorList>
    </citation>
    <scope>NUCLEOTIDE SEQUENCE [LARGE SCALE GENOMIC DNA]</scope>
    <source>
        <strain evidence="2">98AG31 / pathotype 3-4-7</strain>
    </source>
</reference>
<protein>
    <submittedName>
        <fullName evidence="1">Uncharacterized protein</fullName>
    </submittedName>
</protein>
<dbReference type="SUPFAM" id="SSF52047">
    <property type="entry name" value="RNI-like"/>
    <property type="match status" value="1"/>
</dbReference>
<dbReference type="Proteomes" id="UP000001072">
    <property type="component" value="Unassembled WGS sequence"/>
</dbReference>
<dbReference type="HOGENOM" id="CLU_032925_1_1_1"/>
<sequence length="482" mass="53747">MSMETYPVRYNRGPAWSAHQVTPRLTLSQPSESAYRSPFSILLRQWNSLLVLSWPDSHPIASPATAMSESPSNSLPIEVIEIILSHLYQDYATTDSDPINSADLCYPSSVSKLHLLNLRRVNQVWDVEVTAYMFRELDLRLPIMAAKLINCMNMGLVTHGLSWLRRLSISPVFYSDGSQFSVHHHGQQVTPSTYPDAGWVIPMAQVQQILAMSRHRITELKLRFVGSVGFTEGMIECMKNLTGLKVLILCGSPSRRVPNDSISITAVLNVLPLLESLSIQFASLHSLPVAPGSLPNLKHLYFAADQLNIHALVNFCMSEGKGIRVLEYCPPENADEAAAVVATLSQSLEALSIDWIPAHLPYDIISYSFPRLRILRCTVAKIVLSSVAWLHFPLFQNVEILITDYANSKQHWGVILTGLSNNAPEAKVALKDIIFITPKGPEIPNHELVQACIAQGIRCHFRGEMNYVDIMASTDWVQDRSV</sequence>
<name>F4RB14_MELLP</name>
<evidence type="ECO:0000313" key="1">
    <source>
        <dbReference type="EMBL" id="EGG10570.1"/>
    </source>
</evidence>
<dbReference type="GeneID" id="18936625"/>
<dbReference type="InParanoid" id="F4RB14"/>
<proteinExistence type="predicted"/>
<keyword evidence="2" id="KW-1185">Reference proteome</keyword>
<dbReference type="Gene3D" id="3.80.10.10">
    <property type="entry name" value="Ribonuclease Inhibitor"/>
    <property type="match status" value="1"/>
</dbReference>
<accession>F4RB14</accession>
<organism evidence="2">
    <name type="scientific">Melampsora larici-populina (strain 98AG31 / pathotype 3-4-7)</name>
    <name type="common">Poplar leaf rust fungus</name>
    <dbReference type="NCBI Taxonomy" id="747676"/>
    <lineage>
        <taxon>Eukaryota</taxon>
        <taxon>Fungi</taxon>
        <taxon>Dikarya</taxon>
        <taxon>Basidiomycota</taxon>
        <taxon>Pucciniomycotina</taxon>
        <taxon>Pucciniomycetes</taxon>
        <taxon>Pucciniales</taxon>
        <taxon>Melampsoraceae</taxon>
        <taxon>Melampsora</taxon>
    </lineage>
</organism>
<dbReference type="KEGG" id="mlr:MELLADRAFT_93602"/>